<dbReference type="GO" id="GO:0071035">
    <property type="term" value="P:nuclear polyadenylation-dependent rRNA catabolic process"/>
    <property type="evidence" value="ECO:0007669"/>
    <property type="project" value="TreeGrafter"/>
</dbReference>
<dbReference type="FunFam" id="1.10.150.80:FF:000001">
    <property type="entry name" value="Putative exosome component 10"/>
    <property type="match status" value="1"/>
</dbReference>
<evidence type="ECO:0000256" key="8">
    <source>
        <dbReference type="ARBA" id="ARBA00043957"/>
    </source>
</evidence>
<dbReference type="InterPro" id="IPR002121">
    <property type="entry name" value="HRDC_dom"/>
</dbReference>
<dbReference type="SMART" id="SM00341">
    <property type="entry name" value="HRDC"/>
    <property type="match status" value="1"/>
</dbReference>
<protein>
    <submittedName>
        <fullName evidence="13">HRDC domain-containing protein</fullName>
    </submittedName>
</protein>
<dbReference type="InterPro" id="IPR010997">
    <property type="entry name" value="HRDC-like_sf"/>
</dbReference>
<keyword evidence="12" id="KW-1185">Reference proteome</keyword>
<dbReference type="GO" id="GO:0000166">
    <property type="term" value="F:nucleotide binding"/>
    <property type="evidence" value="ECO:0007669"/>
    <property type="project" value="InterPro"/>
</dbReference>
<evidence type="ECO:0000256" key="2">
    <source>
        <dbReference type="ARBA" id="ARBA00022552"/>
    </source>
</evidence>
<keyword evidence="7" id="KW-0539">Nucleus</keyword>
<dbReference type="PANTHER" id="PTHR12124:SF47">
    <property type="entry name" value="EXOSOME COMPONENT 10"/>
    <property type="match status" value="1"/>
</dbReference>
<feature type="compositionally biased region" description="Basic residues" evidence="10">
    <location>
        <begin position="854"/>
        <end position="875"/>
    </location>
</feature>
<dbReference type="GO" id="GO:0071036">
    <property type="term" value="P:nuclear polyadenylation-dependent snoRNA catabolic process"/>
    <property type="evidence" value="ECO:0007669"/>
    <property type="project" value="TreeGrafter"/>
</dbReference>
<dbReference type="InterPro" id="IPR044876">
    <property type="entry name" value="HRDC_dom_sf"/>
</dbReference>
<dbReference type="PROSITE" id="PS50967">
    <property type="entry name" value="HRDC"/>
    <property type="match status" value="1"/>
</dbReference>
<evidence type="ECO:0000256" key="9">
    <source>
        <dbReference type="SAM" id="Coils"/>
    </source>
</evidence>
<dbReference type="Pfam" id="PF01612">
    <property type="entry name" value="DNA_pol_A_exo1"/>
    <property type="match status" value="1"/>
</dbReference>
<dbReference type="Proteomes" id="UP000050640">
    <property type="component" value="Unplaced"/>
</dbReference>
<evidence type="ECO:0000313" key="13">
    <source>
        <dbReference type="WBParaSite" id="EEL_0000865201-mRNA-1"/>
    </source>
</evidence>
<evidence type="ECO:0000259" key="11">
    <source>
        <dbReference type="PROSITE" id="PS50967"/>
    </source>
</evidence>
<keyword evidence="6" id="KW-0269">Exonuclease</keyword>
<keyword evidence="9" id="KW-0175">Coiled coil</keyword>
<dbReference type="InterPro" id="IPR002562">
    <property type="entry name" value="3'-5'_exonuclease_dom"/>
</dbReference>
<dbReference type="GO" id="GO:0000176">
    <property type="term" value="C:nuclear exosome (RNase complex)"/>
    <property type="evidence" value="ECO:0007669"/>
    <property type="project" value="InterPro"/>
</dbReference>
<dbReference type="Gene3D" id="3.30.420.10">
    <property type="entry name" value="Ribonuclease H-like superfamily/Ribonuclease H"/>
    <property type="match status" value="1"/>
</dbReference>
<dbReference type="GO" id="GO:0071038">
    <property type="term" value="P:TRAMP-dependent tRNA surveillance pathway"/>
    <property type="evidence" value="ECO:0007669"/>
    <property type="project" value="TreeGrafter"/>
</dbReference>
<dbReference type="PANTHER" id="PTHR12124">
    <property type="entry name" value="POLYMYOSITIS/SCLERODERMA AUTOANTIGEN-RELATED"/>
    <property type="match status" value="1"/>
</dbReference>
<dbReference type="InterPro" id="IPR045092">
    <property type="entry name" value="Rrp6-like"/>
</dbReference>
<dbReference type="Pfam" id="PF00570">
    <property type="entry name" value="HRDC"/>
    <property type="match status" value="1"/>
</dbReference>
<evidence type="ECO:0000256" key="1">
    <source>
        <dbReference type="ARBA" id="ARBA00004123"/>
    </source>
</evidence>
<name>A0A0R3S1U4_9BILA</name>
<evidence type="ECO:0000256" key="3">
    <source>
        <dbReference type="ARBA" id="ARBA00022722"/>
    </source>
</evidence>
<dbReference type="Gene3D" id="1.10.150.80">
    <property type="entry name" value="HRDC domain"/>
    <property type="match status" value="1"/>
</dbReference>
<keyword evidence="2" id="KW-0698">rRNA processing</keyword>
<reference evidence="13" key="1">
    <citation type="submission" date="2017-02" db="UniProtKB">
        <authorList>
            <consortium name="WormBaseParasite"/>
        </authorList>
    </citation>
    <scope>IDENTIFICATION</scope>
</reference>
<evidence type="ECO:0000256" key="7">
    <source>
        <dbReference type="ARBA" id="ARBA00023242"/>
    </source>
</evidence>
<dbReference type="GO" id="GO:0071039">
    <property type="term" value="P:nuclear polyadenylation-dependent CUT catabolic process"/>
    <property type="evidence" value="ECO:0007669"/>
    <property type="project" value="TreeGrafter"/>
</dbReference>
<dbReference type="SMART" id="SM00474">
    <property type="entry name" value="35EXOc"/>
    <property type="match status" value="1"/>
</dbReference>
<dbReference type="AlphaFoldDB" id="A0A0R3S1U4"/>
<comment type="similarity">
    <text evidence="8">Belongs to the exosome component 10/RRP6 family.</text>
</comment>
<dbReference type="Pfam" id="PF08066">
    <property type="entry name" value="PMC2NT"/>
    <property type="match status" value="1"/>
</dbReference>
<evidence type="ECO:0000256" key="6">
    <source>
        <dbReference type="ARBA" id="ARBA00022839"/>
    </source>
</evidence>
<organism evidence="12 13">
    <name type="scientific">Elaeophora elaphi</name>
    <dbReference type="NCBI Taxonomy" id="1147741"/>
    <lineage>
        <taxon>Eukaryota</taxon>
        <taxon>Metazoa</taxon>
        <taxon>Ecdysozoa</taxon>
        <taxon>Nematoda</taxon>
        <taxon>Chromadorea</taxon>
        <taxon>Rhabditida</taxon>
        <taxon>Spirurina</taxon>
        <taxon>Spiruromorpha</taxon>
        <taxon>Filarioidea</taxon>
        <taxon>Onchocercidae</taxon>
        <taxon>Elaeophora</taxon>
    </lineage>
</organism>
<keyword evidence="4" id="KW-0378">Hydrolase</keyword>
<feature type="region of interest" description="Disordered" evidence="10">
    <location>
        <begin position="843"/>
        <end position="875"/>
    </location>
</feature>
<comment type="subcellular location">
    <subcellularLocation>
        <location evidence="1">Nucleus</location>
    </subcellularLocation>
</comment>
<accession>A0A0R3S1U4</accession>
<keyword evidence="5" id="KW-0271">Exosome</keyword>
<dbReference type="WBParaSite" id="EEL_0000865201-mRNA-1">
    <property type="protein sequence ID" value="EEL_0000865201-mRNA-1"/>
    <property type="gene ID" value="EEL_0000865201"/>
</dbReference>
<sequence>MLNARLTLDGLYILMIWSSTPNIIPYLILLTSQLSTESIRTIFLLQNVKLCAVRAVGEANALPMRTEGYELYASFPVYANLMMEQQRRITVMLREVLRNAGCRIPIPAKINDLDEFLDQIVEANDSICERAGILLDLLQKARRMEEVVIPQQILDAESTAASEQTLFERQGRYAALLRRLPGYKDKLLSSSLTNAIPLQTSKEKPQVVFGIKVDNSFEEFKPKLREKHHAMENTVKNLKIVDSDTDVMGRTVWDNDQGMSLHPYDKELNHFKIPPRQLTVGITEPLKTLSETELVYVDTVEKLKNLRDVLNKEREFSVDLEHNAHRSFLGLTCLMQISTRQTDYIIDPFPLWDDMHILNEPFTDPNILKVFHGADSDIVWLQRDFGIYVVNMFDTYKAMRVLNYSKFSYQHLVQTCCNHTLDKKFQKADWRLRPLTNAHKTYARSDTHYLLHCYDQLHKRLLDLDDATSNLELVYKESAQTCLTVYQKPTFESDGYEKLLVGRKPLNSRQQFALAALWKWRDERARADDESPQYVLPCHMMLQIAEVLPREMQGILACCSPVPVHVKQELHVLHQIINTSRDQPLVKRPIYVPNIGSLTLEGVTSQLNKMNAIKAMLRCHFDFSSTKYNEEIRDIVTQEVDKAMCEVGSVIGSGDVLSSAELYTIGGDDEKESKCLTKVMEKLEDWATPYECYRIAMIERSSKAIIESKEKEQNAAKNEQNMSEEKKLWSHLDSATNKPGFTEQKVAASELQQESEQRKNAEREMNIYEEMTLTKKELKKRRKREVGEISIVRTQEASEMKRGDKDAVSKRGRKSNWTDAIEKCEQRIDYSTYDPNIFNKNAMPTSDTYDPFKQWKHGKSKSHRGRRIMQRGRKL</sequence>
<feature type="domain" description="HRDC" evidence="11">
    <location>
        <begin position="507"/>
        <end position="587"/>
    </location>
</feature>
<evidence type="ECO:0000256" key="10">
    <source>
        <dbReference type="SAM" id="MobiDB-lite"/>
    </source>
</evidence>
<dbReference type="SUPFAM" id="SSF47819">
    <property type="entry name" value="HRDC-like"/>
    <property type="match status" value="1"/>
</dbReference>
<evidence type="ECO:0000256" key="5">
    <source>
        <dbReference type="ARBA" id="ARBA00022835"/>
    </source>
</evidence>
<dbReference type="GO" id="GO:0071037">
    <property type="term" value="P:nuclear polyadenylation-dependent snRNA catabolic process"/>
    <property type="evidence" value="ECO:0007669"/>
    <property type="project" value="TreeGrafter"/>
</dbReference>
<dbReference type="GO" id="GO:0071051">
    <property type="term" value="P:poly(A)-dependent snoRNA 3'-end processing"/>
    <property type="evidence" value="ECO:0007669"/>
    <property type="project" value="TreeGrafter"/>
</dbReference>
<dbReference type="GO" id="GO:0071044">
    <property type="term" value="P:histone mRNA catabolic process"/>
    <property type="evidence" value="ECO:0007669"/>
    <property type="project" value="TreeGrafter"/>
</dbReference>
<dbReference type="GO" id="GO:0003727">
    <property type="term" value="F:single-stranded RNA binding"/>
    <property type="evidence" value="ECO:0007669"/>
    <property type="project" value="TreeGrafter"/>
</dbReference>
<dbReference type="InterPro" id="IPR012337">
    <property type="entry name" value="RNaseH-like_sf"/>
</dbReference>
<proteinExistence type="inferred from homology"/>
<dbReference type="GO" id="GO:0000175">
    <property type="term" value="F:3'-5'-RNA exonuclease activity"/>
    <property type="evidence" value="ECO:0007669"/>
    <property type="project" value="InterPro"/>
</dbReference>
<dbReference type="STRING" id="1147741.A0A0R3S1U4"/>
<dbReference type="GO" id="GO:0071040">
    <property type="term" value="P:nuclear polyadenylation-dependent antisense transcript catabolic process"/>
    <property type="evidence" value="ECO:0007669"/>
    <property type="project" value="TreeGrafter"/>
</dbReference>
<keyword evidence="3" id="KW-0540">Nuclease</keyword>
<dbReference type="SUPFAM" id="SSF53098">
    <property type="entry name" value="Ribonuclease H-like"/>
    <property type="match status" value="1"/>
</dbReference>
<evidence type="ECO:0000313" key="12">
    <source>
        <dbReference type="Proteomes" id="UP000050640"/>
    </source>
</evidence>
<dbReference type="CDD" id="cd06147">
    <property type="entry name" value="Rrp6p_like_exo"/>
    <property type="match status" value="1"/>
</dbReference>
<dbReference type="InterPro" id="IPR012588">
    <property type="entry name" value="Exosome-assoc_fac_Rrp6_N"/>
</dbReference>
<evidence type="ECO:0000256" key="4">
    <source>
        <dbReference type="ARBA" id="ARBA00022801"/>
    </source>
</evidence>
<dbReference type="InterPro" id="IPR036397">
    <property type="entry name" value="RNaseH_sf"/>
</dbReference>
<feature type="coiled-coil region" evidence="9">
    <location>
        <begin position="706"/>
        <end position="781"/>
    </location>
</feature>
<dbReference type="InterPro" id="IPR049559">
    <property type="entry name" value="Rrp6p-like_exo"/>
</dbReference>
<dbReference type="GO" id="GO:0005730">
    <property type="term" value="C:nucleolus"/>
    <property type="evidence" value="ECO:0007669"/>
    <property type="project" value="TreeGrafter"/>
</dbReference>
<dbReference type="GO" id="GO:0000467">
    <property type="term" value="P:exonucleolytic trimming to generate mature 3'-end of 5.8S rRNA from tricistronic rRNA transcript (SSU-rRNA, 5.8S rRNA, LSU-rRNA)"/>
    <property type="evidence" value="ECO:0007669"/>
    <property type="project" value="InterPro"/>
</dbReference>